<keyword evidence="4" id="KW-0238">DNA-binding</keyword>
<dbReference type="GO" id="GO:0006351">
    <property type="term" value="P:DNA-templated transcription"/>
    <property type="evidence" value="ECO:0007669"/>
    <property type="project" value="TreeGrafter"/>
</dbReference>
<sequence>MSKRTGRDTRPRWKCPQSTWTVLTFSLPDWPNAARGALRNKLRALGFALLHDGIRISPRDLSQPAAALPDELEAPDGHVLRATHVPRGTGETPLRSIYDLDSLDQAYRDFLGAHRPAATRAPTGNPLVYRTQLMSEWLAFRDRDPELPEELLPEQWARPSAYALFIGLYDRLGPGAEARFGEVLARVDSSLAQVQGPSLSREGRRDRTHHVRGHDVSGDRHEAAPDGQARRDQR</sequence>
<feature type="region of interest" description="Disordered" evidence="1">
    <location>
        <begin position="195"/>
        <end position="234"/>
    </location>
</feature>
<proteinExistence type="predicted"/>
<comment type="caution">
    <text evidence="4">The sequence shown here is derived from an EMBL/GenBank/DDBJ whole genome shotgun (WGS) entry which is preliminary data.</text>
</comment>
<dbReference type="AlphaFoldDB" id="A0A853B8Q6"/>
<dbReference type="PANTHER" id="PTHR30319">
    <property type="entry name" value="PHENYLACETIC ACID REGULATOR-RELATED TRANSCRIPTIONAL REPRESSOR"/>
    <property type="match status" value="1"/>
</dbReference>
<keyword evidence="5" id="KW-1185">Reference proteome</keyword>
<feature type="domain" description="Transcriptional repressor PaaX-like central Cas2-like" evidence="3">
    <location>
        <begin position="18"/>
        <end position="84"/>
    </location>
</feature>
<dbReference type="InterPro" id="IPR048846">
    <property type="entry name" value="PaaX-like_central"/>
</dbReference>
<dbReference type="Proteomes" id="UP000549616">
    <property type="component" value="Unassembled WGS sequence"/>
</dbReference>
<dbReference type="Pfam" id="PF08223">
    <property type="entry name" value="PaaX_C"/>
    <property type="match status" value="1"/>
</dbReference>
<evidence type="ECO:0000259" key="2">
    <source>
        <dbReference type="Pfam" id="PF08223"/>
    </source>
</evidence>
<evidence type="ECO:0000313" key="4">
    <source>
        <dbReference type="EMBL" id="NYI91693.1"/>
    </source>
</evidence>
<dbReference type="EMBL" id="JACCFK010000001">
    <property type="protein sequence ID" value="NYI91693.1"/>
    <property type="molecule type" value="Genomic_DNA"/>
</dbReference>
<feature type="domain" description="Transcriptional repressor PaaX-like C-terminal" evidence="2">
    <location>
        <begin position="98"/>
        <end position="178"/>
    </location>
</feature>
<accession>A0A853B8Q6</accession>
<dbReference type="PANTHER" id="PTHR30319:SF1">
    <property type="entry name" value="TRANSCRIPTIONAL REPRESSOR PAAX"/>
    <property type="match status" value="1"/>
</dbReference>
<dbReference type="InterPro" id="IPR013225">
    <property type="entry name" value="PaaX_C"/>
</dbReference>
<dbReference type="Gene3D" id="3.30.70.2650">
    <property type="match status" value="1"/>
</dbReference>
<dbReference type="GO" id="GO:0003677">
    <property type="term" value="F:DNA binding"/>
    <property type="evidence" value="ECO:0007669"/>
    <property type="project" value="UniProtKB-KW"/>
</dbReference>
<dbReference type="Pfam" id="PF20803">
    <property type="entry name" value="PaaX_M"/>
    <property type="match status" value="1"/>
</dbReference>
<evidence type="ECO:0000313" key="5">
    <source>
        <dbReference type="Proteomes" id="UP000549616"/>
    </source>
</evidence>
<evidence type="ECO:0000259" key="3">
    <source>
        <dbReference type="Pfam" id="PF20803"/>
    </source>
</evidence>
<organism evidence="4 5">
    <name type="scientific">Amycolatopsis endophytica</name>
    <dbReference type="NCBI Taxonomy" id="860233"/>
    <lineage>
        <taxon>Bacteria</taxon>
        <taxon>Bacillati</taxon>
        <taxon>Actinomycetota</taxon>
        <taxon>Actinomycetes</taxon>
        <taxon>Pseudonocardiales</taxon>
        <taxon>Pseudonocardiaceae</taxon>
        <taxon>Amycolatopsis</taxon>
    </lineage>
</organism>
<gene>
    <name evidence="4" type="ORF">HNR02_005016</name>
</gene>
<protein>
    <submittedName>
        <fullName evidence="4">DNA-binding transcriptional regulator PaaX</fullName>
    </submittedName>
</protein>
<evidence type="ECO:0000256" key="1">
    <source>
        <dbReference type="SAM" id="MobiDB-lite"/>
    </source>
</evidence>
<reference evidence="4 5" key="1">
    <citation type="submission" date="2020-07" db="EMBL/GenBank/DDBJ databases">
        <title>Sequencing the genomes of 1000 actinobacteria strains.</title>
        <authorList>
            <person name="Klenk H.-P."/>
        </authorList>
    </citation>
    <scope>NUCLEOTIDE SEQUENCE [LARGE SCALE GENOMIC DNA]</scope>
    <source>
        <strain evidence="4 5">DSM 104006</strain>
    </source>
</reference>
<feature type="compositionally biased region" description="Basic and acidic residues" evidence="1">
    <location>
        <begin position="213"/>
        <end position="234"/>
    </location>
</feature>
<name>A0A853B8Q6_9PSEU</name>